<dbReference type="InterPro" id="IPR002733">
    <property type="entry name" value="AMMECR1_domain"/>
</dbReference>
<feature type="non-terminal residue" evidence="2">
    <location>
        <position position="1"/>
    </location>
</feature>
<dbReference type="AlphaFoldDB" id="X1DX05"/>
<dbReference type="Pfam" id="PF01871">
    <property type="entry name" value="AMMECR1"/>
    <property type="match status" value="1"/>
</dbReference>
<evidence type="ECO:0000259" key="1">
    <source>
        <dbReference type="PROSITE" id="PS51112"/>
    </source>
</evidence>
<dbReference type="InterPro" id="IPR023472">
    <property type="entry name" value="Uncharacterised_MJ0810"/>
</dbReference>
<accession>X1DX05</accession>
<dbReference type="PANTHER" id="PTHR13016">
    <property type="entry name" value="AMMECR1 HOMOLOG"/>
    <property type="match status" value="1"/>
</dbReference>
<dbReference type="SUPFAM" id="SSF143447">
    <property type="entry name" value="AMMECR1-like"/>
    <property type="match status" value="1"/>
</dbReference>
<dbReference type="HAMAP" id="MF_00645">
    <property type="entry name" value="AMMECR1"/>
    <property type="match status" value="1"/>
</dbReference>
<comment type="caution">
    <text evidence="2">The sequence shown here is derived from an EMBL/GenBank/DDBJ whole genome shotgun (WGS) entry which is preliminary data.</text>
</comment>
<dbReference type="PANTHER" id="PTHR13016:SF0">
    <property type="entry name" value="AMME SYNDROME CANDIDATE GENE 1 PROTEIN"/>
    <property type="match status" value="1"/>
</dbReference>
<dbReference type="Gene3D" id="3.30.1490.150">
    <property type="entry name" value="Hypothetical protein ph0010, domain 2"/>
    <property type="match status" value="1"/>
</dbReference>
<feature type="non-terminal residue" evidence="2">
    <location>
        <position position="173"/>
    </location>
</feature>
<protein>
    <recommendedName>
        <fullName evidence="1">AMMECR1 domain-containing protein</fullName>
    </recommendedName>
</protein>
<organism evidence="2">
    <name type="scientific">marine sediment metagenome</name>
    <dbReference type="NCBI Taxonomy" id="412755"/>
    <lineage>
        <taxon>unclassified sequences</taxon>
        <taxon>metagenomes</taxon>
        <taxon>ecological metagenomes</taxon>
    </lineage>
</organism>
<feature type="domain" description="AMMECR1" evidence="1">
    <location>
        <begin position="1"/>
        <end position="173"/>
    </location>
</feature>
<dbReference type="InterPro" id="IPR027485">
    <property type="entry name" value="AMMECR1_N"/>
</dbReference>
<dbReference type="InterPro" id="IPR023473">
    <property type="entry name" value="AMMECR1"/>
</dbReference>
<name>X1DX05_9ZZZZ</name>
<evidence type="ECO:0000313" key="2">
    <source>
        <dbReference type="EMBL" id="GAH09449.1"/>
    </source>
</evidence>
<dbReference type="PROSITE" id="PS51112">
    <property type="entry name" value="AMMECR1"/>
    <property type="match status" value="1"/>
</dbReference>
<dbReference type="EMBL" id="BART01036287">
    <property type="protein sequence ID" value="GAH09449.1"/>
    <property type="molecule type" value="Genomic_DNA"/>
</dbReference>
<dbReference type="NCBIfam" id="TIGR04335">
    <property type="entry name" value="AmmeMemoSam_A"/>
    <property type="match status" value="1"/>
</dbReference>
<sequence>DGKILIKFARENIETYLKTSKKAIIPDEIEKNYSGKYGVFITLNKLDGNKKMLRGCIGYPEPTFSLIKAIYNVSISSAIEDPRFPNVTLEEMDNIVIELTVLTPPELIKVNDSNDYLEKIKIGRDGLIVEYGMRRGLLLPQVPVDDGRNWDVKTFLEHTCMKAWLPADSWMNK</sequence>
<reference evidence="2" key="1">
    <citation type="journal article" date="2014" name="Front. Microbiol.">
        <title>High frequency of phylogenetically diverse reductive dehalogenase-homologous genes in deep subseafloor sedimentary metagenomes.</title>
        <authorList>
            <person name="Kawai M."/>
            <person name="Futagami T."/>
            <person name="Toyoda A."/>
            <person name="Takaki Y."/>
            <person name="Nishi S."/>
            <person name="Hori S."/>
            <person name="Arai W."/>
            <person name="Tsubouchi T."/>
            <person name="Morono Y."/>
            <person name="Uchiyama I."/>
            <person name="Ito T."/>
            <person name="Fujiyama A."/>
            <person name="Inagaki F."/>
            <person name="Takami H."/>
        </authorList>
    </citation>
    <scope>NUCLEOTIDE SEQUENCE</scope>
    <source>
        <strain evidence="2">Expedition CK06-06</strain>
    </source>
</reference>
<dbReference type="InterPro" id="IPR027623">
    <property type="entry name" value="AmmeMemoSam_A"/>
</dbReference>
<dbReference type="Gene3D" id="3.30.700.20">
    <property type="entry name" value="Hypothetical protein ph0010, domain 1"/>
    <property type="match status" value="1"/>
</dbReference>
<dbReference type="NCBIfam" id="TIGR00296">
    <property type="entry name" value="TIGR00296 family protein"/>
    <property type="match status" value="1"/>
</dbReference>
<dbReference type="InterPro" id="IPR036071">
    <property type="entry name" value="AMMECR1_dom_sf"/>
</dbReference>
<gene>
    <name evidence="2" type="ORF">S01H4_61263</name>
</gene>
<proteinExistence type="inferred from homology"/>